<evidence type="ECO:0000259" key="7">
    <source>
        <dbReference type="Pfam" id="PF13890"/>
    </source>
</evidence>
<dbReference type="InterPro" id="IPR026147">
    <property type="entry name" value="Rab3GAP1_conserved"/>
</dbReference>
<keyword evidence="4" id="KW-0343">GTPase activation</keyword>
<protein>
    <recommendedName>
        <fullName evidence="3">Rab3 GTPase-activating protein catalytic subunit</fullName>
    </recommendedName>
</protein>
<organism evidence="8 9">
    <name type="scientific">Polysphondylium violaceum</name>
    <dbReference type="NCBI Taxonomy" id="133409"/>
    <lineage>
        <taxon>Eukaryota</taxon>
        <taxon>Amoebozoa</taxon>
        <taxon>Evosea</taxon>
        <taxon>Eumycetozoa</taxon>
        <taxon>Dictyostelia</taxon>
        <taxon>Dictyosteliales</taxon>
        <taxon>Dictyosteliaceae</taxon>
        <taxon>Polysphondylium</taxon>
    </lineage>
</organism>
<comment type="subcellular location">
    <subcellularLocation>
        <location evidence="1">Cytoplasm</location>
    </subcellularLocation>
</comment>
<evidence type="ECO:0000313" key="9">
    <source>
        <dbReference type="Proteomes" id="UP000695562"/>
    </source>
</evidence>
<comment type="similarity">
    <text evidence="2">Belongs to the Rab3-GAP catalytic subunit family.</text>
</comment>
<dbReference type="OrthoDB" id="17346at2759"/>
<dbReference type="InterPro" id="IPR045700">
    <property type="entry name" value="Rab3GAP1"/>
</dbReference>
<feature type="region of interest" description="Disordered" evidence="6">
    <location>
        <begin position="400"/>
        <end position="420"/>
    </location>
</feature>
<keyword evidence="5" id="KW-0963">Cytoplasm</keyword>
<evidence type="ECO:0000313" key="8">
    <source>
        <dbReference type="EMBL" id="KAF2076832.1"/>
    </source>
</evidence>
<accession>A0A8J4V7H1</accession>
<evidence type="ECO:0000256" key="3">
    <source>
        <dbReference type="ARBA" id="ARBA00015817"/>
    </source>
</evidence>
<evidence type="ECO:0000256" key="4">
    <source>
        <dbReference type="ARBA" id="ARBA00022468"/>
    </source>
</evidence>
<feature type="region of interest" description="Disordered" evidence="6">
    <location>
        <begin position="578"/>
        <end position="597"/>
    </location>
</feature>
<feature type="compositionally biased region" description="Low complexity" evidence="6">
    <location>
        <begin position="272"/>
        <end position="290"/>
    </location>
</feature>
<dbReference type="Pfam" id="PF13890">
    <property type="entry name" value="Rab3-GTPase_cat"/>
    <property type="match status" value="1"/>
</dbReference>
<dbReference type="EMBL" id="AJWJ01000047">
    <property type="protein sequence ID" value="KAF2076832.1"/>
    <property type="molecule type" value="Genomic_DNA"/>
</dbReference>
<keyword evidence="9" id="KW-1185">Reference proteome</keyword>
<evidence type="ECO:0000256" key="2">
    <source>
        <dbReference type="ARBA" id="ARBA00008856"/>
    </source>
</evidence>
<dbReference type="PANTHER" id="PTHR21422:SF9">
    <property type="entry name" value="RAB3 GTPASE-ACTIVATING PROTEIN CATALYTIC SUBUNIT"/>
    <property type="match status" value="1"/>
</dbReference>
<feature type="compositionally biased region" description="Acidic residues" evidence="6">
    <location>
        <begin position="748"/>
        <end position="758"/>
    </location>
</feature>
<proteinExistence type="inferred from homology"/>
<evidence type="ECO:0000256" key="1">
    <source>
        <dbReference type="ARBA" id="ARBA00004496"/>
    </source>
</evidence>
<dbReference type="GO" id="GO:0005737">
    <property type="term" value="C:cytoplasm"/>
    <property type="evidence" value="ECO:0007669"/>
    <property type="project" value="UniProtKB-SubCell"/>
</dbReference>
<feature type="domain" description="Rab3GAP catalytic subunit conserved" evidence="7">
    <location>
        <begin position="633"/>
        <end position="827"/>
    </location>
</feature>
<dbReference type="GO" id="GO:0005096">
    <property type="term" value="F:GTPase activator activity"/>
    <property type="evidence" value="ECO:0007669"/>
    <property type="project" value="UniProtKB-KW"/>
</dbReference>
<dbReference type="PANTHER" id="PTHR21422">
    <property type="entry name" value="RAB3 GTPASE-ACTIVATING PROTEIN CATALYTIC SUBUNIT"/>
    <property type="match status" value="1"/>
</dbReference>
<evidence type="ECO:0000256" key="6">
    <source>
        <dbReference type="SAM" id="MobiDB-lite"/>
    </source>
</evidence>
<name>A0A8J4V7H1_9MYCE</name>
<evidence type="ECO:0000256" key="5">
    <source>
        <dbReference type="ARBA" id="ARBA00022490"/>
    </source>
</evidence>
<reference evidence="8" key="1">
    <citation type="submission" date="2020-01" db="EMBL/GenBank/DDBJ databases">
        <title>Development of genomics and gene disruption for Polysphondylium violaceum indicates a role for the polyketide synthase stlB in stalk morphogenesis.</title>
        <authorList>
            <person name="Narita B."/>
            <person name="Kawabe Y."/>
            <person name="Kin K."/>
            <person name="Saito T."/>
            <person name="Gibbs R."/>
            <person name="Kuspa A."/>
            <person name="Muzny D."/>
            <person name="Queller D."/>
            <person name="Richards S."/>
            <person name="Strassman J."/>
            <person name="Sucgang R."/>
            <person name="Worley K."/>
            <person name="Schaap P."/>
        </authorList>
    </citation>
    <scope>NUCLEOTIDE SEQUENCE</scope>
    <source>
        <strain evidence="8">QSvi11</strain>
    </source>
</reference>
<sequence length="1031" mass="119883">MVRSKRIVQHNHDGDDNSFEITDYTLASQWETLISKLEDIINQRLENRKSSTDDTIQFNNTSFQLIYMSPIGDDTKDDLDKISKLKYNGFMNAKNDFQFNVKNNIYKFNTHSSSSYQMENFSNWFGIHEYFLLLALRDNGPNISDLSTIMSAFTIALHHCNCFLPAFVGFDEKRYENFIGYMYAPISKSRLLNEDFFFVKFATESITPSSLTTNQNIAESFEKQLKIFYSKISVDFDDRNWDQFLSLSTTSAKYTYIKNNWDDAEWRYSSNNNNNNNNISNNNSKHNNNNNDDDDDDNQSVSSNYNDNQVFRWGYPMDPINELHLCVMCPPMSSTHVLENDFTSMKTPKSWFIKVLFRKPHNSLFQLCIGVMNVFNSFIESLKTPNLSVNQTLLDYNLKSSDSNNSVNSSSNNKFNQQQQQYQDQQGLMKTMGSLTKSLASSLGSPLVPTERELDLLLRDLFYEKKDPSDIFHFNNIPEDELNSHPSFNKRSADIKRSPIDSLFFSFCMSSLNIQSLLGIQLFWNEFIKEIKWHWSNLVLIPRTFSSAHINVHNCLIFQKLQMINYCIMKKTISLSNQEEQEENSNRDNTSKSVNNDNDGWGFDDDDIVVEQQQQQQLDIDDNDEIQVENPDNSNLKRLKDCYLLYQDREIVVPDTQDFGPMTDDMVHDQLNEISLEQNSEKRIEMQSLSLLSDMQSFKFHNPGSVFEDFIRWHSPADWVTKSNDIEIVKQKLQEEQQKENETNNSDNNDDDDDDISTNDEIQTNDESKGRERKRGYGRDGCLSLRMSRQTTVWRKTWEKAKPIPISKQTPLFNYNEQAEKALSYLENISSDDLLHQMLSVTLTSIATIFTNEKSKSSLSNEYCLGLDFQPIKQLVENYYESVCKDFPIQIPNYSSIKKNDFDSIFKSIQDLENNYSKIISLKTKFNKLDRVVNNLYQDGYCDILDNEFEKIAYLFFGDENFNDEEDGGYAGSRDPENAIPSDTLPNIKEYITRSYSPKPFKSSQTMPHKMYTCITPYECRVATCISEEDI</sequence>
<feature type="region of interest" description="Disordered" evidence="6">
    <location>
        <begin position="735"/>
        <end position="777"/>
    </location>
</feature>
<dbReference type="AlphaFoldDB" id="A0A8J4V7H1"/>
<dbReference type="Proteomes" id="UP000695562">
    <property type="component" value="Unassembled WGS sequence"/>
</dbReference>
<feature type="region of interest" description="Disordered" evidence="6">
    <location>
        <begin position="272"/>
        <end position="302"/>
    </location>
</feature>
<comment type="caution">
    <text evidence="8">The sequence shown here is derived from an EMBL/GenBank/DDBJ whole genome shotgun (WGS) entry which is preliminary data.</text>
</comment>
<feature type="compositionally biased region" description="Basic and acidic residues" evidence="6">
    <location>
        <begin position="766"/>
        <end position="777"/>
    </location>
</feature>
<gene>
    <name evidence="8" type="ORF">CYY_001860</name>
</gene>